<comment type="caution">
    <text evidence="1">The sequence shown here is derived from an EMBL/GenBank/DDBJ whole genome shotgun (WGS) entry which is preliminary data.</text>
</comment>
<dbReference type="GO" id="GO:0004130">
    <property type="term" value="F:cytochrome-c peroxidase activity"/>
    <property type="evidence" value="ECO:0007669"/>
    <property type="project" value="TreeGrafter"/>
</dbReference>
<gene>
    <name evidence="1" type="ORF">GHO28_21675</name>
</gene>
<dbReference type="GO" id="GO:0020037">
    <property type="term" value="F:heme binding"/>
    <property type="evidence" value="ECO:0007669"/>
    <property type="project" value="InterPro"/>
</dbReference>
<dbReference type="InterPro" id="IPR036909">
    <property type="entry name" value="Cyt_c-like_dom_sf"/>
</dbReference>
<dbReference type="AlphaFoldDB" id="A0A6A7ZG37"/>
<name>A0A6A7ZG37_9PSED</name>
<dbReference type="PANTHER" id="PTHR30600:SF4">
    <property type="entry name" value="CYTOCHROME C DOMAIN-CONTAINING PROTEIN"/>
    <property type="match status" value="1"/>
</dbReference>
<dbReference type="InterPro" id="IPR010538">
    <property type="entry name" value="DHOR"/>
</dbReference>
<dbReference type="Gene3D" id="1.10.760.10">
    <property type="entry name" value="Cytochrome c-like domain"/>
    <property type="match status" value="1"/>
</dbReference>
<dbReference type="Pfam" id="PF06537">
    <property type="entry name" value="DHOR"/>
    <property type="match status" value="1"/>
</dbReference>
<dbReference type="RefSeq" id="WP_082158176.1">
    <property type="nucleotide sequence ID" value="NZ_CP181271.1"/>
</dbReference>
<proteinExistence type="predicted"/>
<accession>A0A6A7ZG37</accession>
<sequence length="491" mass="54071">MLKRHVWHTFPTVPLATRQRWRESTVSFFLICALFPALSGCEKTEELATLEPGEKLSGGATSVAKTDSNAFSMPSTNLSSLRRMDFFVGNGFFRNPWKVASVQQNARDGLGPLFNTDTCQGCHIKDGRGHPPTDADEPAVSMLVRLSINPTAADTYQLERGGVVPEPTYGGQLQDAAIAGHRPEGRVRVEYTEIPMVFSDRSPISLRKPQMRIDSLGYGPMHPETQLSARIAPPMIGLGLLEAISEDDLRANAMQQAESSRRISGKVNMVWDDVQGKTVIGRFGWKAGQPNLNQQNSHAFAGDMGLTSRVLARDDCTKHQTACQQAMNGGTPEVRDSILASILFYTRNLAVPMRRDVATPQTLRGKALFHQAGCATCHVPSYVTAEAAEPELSQQKIYPYTDLLLHDMGDELGDGRGEYIADGNEWRTPPLWGIGLTQQVSGHTFFLHDGRARNLMEAIIWHGGEARGSRNAVLQFDQAQREALINFLNSL</sequence>
<evidence type="ECO:0000313" key="2">
    <source>
        <dbReference type="Proteomes" id="UP000466863"/>
    </source>
</evidence>
<protein>
    <submittedName>
        <fullName evidence="1">C-type cytochrome</fullName>
    </submittedName>
</protein>
<dbReference type="Proteomes" id="UP000466863">
    <property type="component" value="Unassembled WGS sequence"/>
</dbReference>
<dbReference type="InterPro" id="IPR009056">
    <property type="entry name" value="Cyt_c-like_dom"/>
</dbReference>
<dbReference type="PANTHER" id="PTHR30600">
    <property type="entry name" value="CYTOCHROME C PEROXIDASE-RELATED"/>
    <property type="match status" value="1"/>
</dbReference>
<organism evidence="1 2">
    <name type="scientific">Pseudomonas helleri</name>
    <dbReference type="NCBI Taxonomy" id="1608996"/>
    <lineage>
        <taxon>Bacteria</taxon>
        <taxon>Pseudomonadati</taxon>
        <taxon>Pseudomonadota</taxon>
        <taxon>Gammaproteobacteria</taxon>
        <taxon>Pseudomonadales</taxon>
        <taxon>Pseudomonadaceae</taxon>
        <taxon>Pseudomonas</taxon>
    </lineage>
</organism>
<evidence type="ECO:0000313" key="1">
    <source>
        <dbReference type="EMBL" id="MQU45091.1"/>
    </source>
</evidence>
<dbReference type="EMBL" id="WIVV01000135">
    <property type="protein sequence ID" value="MQU45091.1"/>
    <property type="molecule type" value="Genomic_DNA"/>
</dbReference>
<dbReference type="InterPro" id="IPR051395">
    <property type="entry name" value="Cytochrome_c_Peroxidase/MauG"/>
</dbReference>
<dbReference type="PROSITE" id="PS51007">
    <property type="entry name" value="CYTC"/>
    <property type="match status" value="1"/>
</dbReference>
<reference evidence="1 2" key="1">
    <citation type="submission" date="2019-10" db="EMBL/GenBank/DDBJ databases">
        <title>Evaluation of single-gene subtyping targets for Pseudomonas.</title>
        <authorList>
            <person name="Reichler S.J."/>
            <person name="Orsi R.H."/>
            <person name="Wiedmann M."/>
            <person name="Martin N.H."/>
            <person name="Murphy S.I."/>
        </authorList>
    </citation>
    <scope>NUCLEOTIDE SEQUENCE [LARGE SCALE GENOMIC DNA]</scope>
    <source>
        <strain evidence="1 2">FSL R10-1876</strain>
    </source>
</reference>
<dbReference type="SUPFAM" id="SSF46626">
    <property type="entry name" value="Cytochrome c"/>
    <property type="match status" value="1"/>
</dbReference>
<dbReference type="PIRSF" id="PIRSF028099">
    <property type="entry name" value="DUF1111"/>
    <property type="match status" value="1"/>
</dbReference>
<dbReference type="GO" id="GO:0009055">
    <property type="term" value="F:electron transfer activity"/>
    <property type="evidence" value="ECO:0007669"/>
    <property type="project" value="InterPro"/>
</dbReference>